<feature type="domain" description="Peptidase M28" evidence="22">
    <location>
        <begin position="260"/>
        <end position="441"/>
    </location>
</feature>
<dbReference type="RefSeq" id="WP_136565790.1">
    <property type="nucleotide sequence ID" value="NZ_SNTZ01000002.1"/>
</dbReference>
<keyword evidence="9" id="KW-0479">Metal-binding</keyword>
<name>A0A4S8RNN6_9FLAO</name>
<keyword evidence="13" id="KW-0862">Zinc</keyword>
<dbReference type="InterPro" id="IPR007484">
    <property type="entry name" value="Peptidase_M28"/>
</dbReference>
<dbReference type="GO" id="GO:0004180">
    <property type="term" value="F:carboxypeptidase activity"/>
    <property type="evidence" value="ECO:0007669"/>
    <property type="project" value="UniProtKB-KW"/>
</dbReference>
<evidence type="ECO:0000256" key="17">
    <source>
        <dbReference type="ARBA" id="ARBA00023180"/>
    </source>
</evidence>
<evidence type="ECO:0000313" key="23">
    <source>
        <dbReference type="EMBL" id="THV60208.1"/>
    </source>
</evidence>
<dbReference type="SUPFAM" id="SSF53187">
    <property type="entry name" value="Zn-dependent exopeptidases"/>
    <property type="match status" value="1"/>
</dbReference>
<proteinExistence type="predicted"/>
<comment type="caution">
    <text evidence="23">The sequence shown here is derived from an EMBL/GenBank/DDBJ whole genome shotgun (WGS) entry which is preliminary data.</text>
</comment>
<comment type="subcellular location">
    <subcellularLocation>
        <location evidence="1">Endoplasmic reticulum</location>
    </subcellularLocation>
    <subcellularLocation>
        <location evidence="3">Golgi apparatus</location>
    </subcellularLocation>
    <subcellularLocation>
        <location evidence="2">Lysosome</location>
    </subcellularLocation>
    <subcellularLocation>
        <location evidence="4">Secreted</location>
    </subcellularLocation>
</comment>
<dbReference type="Gene3D" id="3.50.30.30">
    <property type="match status" value="1"/>
</dbReference>
<evidence type="ECO:0000256" key="4">
    <source>
        <dbReference type="ARBA" id="ARBA00004613"/>
    </source>
</evidence>
<dbReference type="PANTHER" id="PTHR12053">
    <property type="entry name" value="PROTEASE FAMILY M28 PLASMA GLUTAMATE CARBOXYPEPTIDASE-RELATED"/>
    <property type="match status" value="1"/>
</dbReference>
<evidence type="ECO:0000256" key="20">
    <source>
        <dbReference type="ARBA" id="ARBA00033328"/>
    </source>
</evidence>
<evidence type="ECO:0000256" key="16">
    <source>
        <dbReference type="ARBA" id="ARBA00023145"/>
    </source>
</evidence>
<keyword evidence="15" id="KW-0482">Metalloprotease</keyword>
<evidence type="ECO:0000256" key="7">
    <source>
        <dbReference type="ARBA" id="ARBA00022645"/>
    </source>
</evidence>
<dbReference type="GO" id="GO:0046872">
    <property type="term" value="F:metal ion binding"/>
    <property type="evidence" value="ECO:0007669"/>
    <property type="project" value="UniProtKB-KW"/>
</dbReference>
<evidence type="ECO:0000256" key="6">
    <source>
        <dbReference type="ARBA" id="ARBA00022525"/>
    </source>
</evidence>
<keyword evidence="6" id="KW-0964">Secreted</keyword>
<dbReference type="GO" id="GO:0005764">
    <property type="term" value="C:lysosome"/>
    <property type="evidence" value="ECO:0007669"/>
    <property type="project" value="UniProtKB-SubCell"/>
</dbReference>
<evidence type="ECO:0000256" key="9">
    <source>
        <dbReference type="ARBA" id="ARBA00022723"/>
    </source>
</evidence>
<feature type="signal peptide" evidence="21">
    <location>
        <begin position="1"/>
        <end position="20"/>
    </location>
</feature>
<evidence type="ECO:0000256" key="14">
    <source>
        <dbReference type="ARBA" id="ARBA00023034"/>
    </source>
</evidence>
<keyword evidence="17" id="KW-0325">Glycoprotein</keyword>
<dbReference type="GO" id="GO:0006508">
    <property type="term" value="P:proteolysis"/>
    <property type="evidence" value="ECO:0007669"/>
    <property type="project" value="UniProtKB-KW"/>
</dbReference>
<keyword evidence="10 21" id="KW-0732">Signal</keyword>
<evidence type="ECO:0000256" key="5">
    <source>
        <dbReference type="ARBA" id="ARBA00014116"/>
    </source>
</evidence>
<evidence type="ECO:0000256" key="19">
    <source>
        <dbReference type="ARBA" id="ARBA00025833"/>
    </source>
</evidence>
<evidence type="ECO:0000256" key="15">
    <source>
        <dbReference type="ARBA" id="ARBA00023049"/>
    </source>
</evidence>
<dbReference type="OrthoDB" id="9769665at2"/>
<keyword evidence="18" id="KW-0458">Lysosome</keyword>
<keyword evidence="8" id="KW-0645">Protease</keyword>
<evidence type="ECO:0000313" key="24">
    <source>
        <dbReference type="Proteomes" id="UP000310406"/>
    </source>
</evidence>
<keyword evidence="12" id="KW-0256">Endoplasmic reticulum</keyword>
<evidence type="ECO:0000256" key="12">
    <source>
        <dbReference type="ARBA" id="ARBA00022824"/>
    </source>
</evidence>
<dbReference type="EMBL" id="SNTZ01000002">
    <property type="protein sequence ID" value="THV60208.1"/>
    <property type="molecule type" value="Genomic_DNA"/>
</dbReference>
<dbReference type="PANTHER" id="PTHR12053:SF3">
    <property type="entry name" value="CARBOXYPEPTIDASE Q"/>
    <property type="match status" value="1"/>
</dbReference>
<sequence length="465" mass="51170">MRLVLFLTLLLASTPFFSQSDDEKQIKAIYDKALTDGQAYEWLDYLSNQIGGRLSGSVQAQQAVEYTKGQLDSLGLDRVWLQPVMVPKWVRGLPEFAYMETKPGLTTNMPICALGGSVATPDGGLKANIVEVQGIEDLQKLGKDKIAGKIVFYNRPMDPTLISTFASYSGCVDQRYSGAAEAAKYGALGVIVRSMNLRSDDYPHTGSMSYGDTPVSQRIPAAAISTNGADLLSTTLKLNPNIKFYFKQNCKQYEDVQSYNVIGEIKGSTYPNEVMVVGGHLDSWDLGDGSHDDGAGCVQSMDVLRLLKKTGYKPKRTIRVVLFMNEENGLRGGNKYAEVALSKNENHVFALESDSGGFTPRGFSLDCSDENFDQIQSWKSLFEPYLIHLFVKGFSGADIGPMKNPDIVLAGLVPDSQRYFDHHHAENDTFEHVNKRELELGAASMASLVYLMDKYGIIPASKIKG</sequence>
<dbReference type="Pfam" id="PF04389">
    <property type="entry name" value="Peptidase_M28"/>
    <property type="match status" value="1"/>
</dbReference>
<evidence type="ECO:0000256" key="18">
    <source>
        <dbReference type="ARBA" id="ARBA00023228"/>
    </source>
</evidence>
<comment type="subunit">
    <text evidence="19">Homodimer. The monomeric form is inactive while the homodimer is active.</text>
</comment>
<dbReference type="GO" id="GO:0005576">
    <property type="term" value="C:extracellular region"/>
    <property type="evidence" value="ECO:0007669"/>
    <property type="project" value="UniProtKB-SubCell"/>
</dbReference>
<keyword evidence="16" id="KW-0865">Zymogen</keyword>
<reference evidence="23 24" key="1">
    <citation type="submission" date="2019-03" db="EMBL/GenBank/DDBJ databases">
        <title>Muricauda SCR12 sp.nov, a marine bacterium isolated from Pacific Ocean:the Okinawa trough.</title>
        <authorList>
            <person name="Liu L."/>
        </authorList>
    </citation>
    <scope>NUCLEOTIDE SEQUENCE [LARGE SCALE GENOMIC DNA]</scope>
    <source>
        <strain evidence="23 24">SCR12</strain>
    </source>
</reference>
<evidence type="ECO:0000259" key="22">
    <source>
        <dbReference type="Pfam" id="PF04389"/>
    </source>
</evidence>
<accession>A0A4S8RNN6</accession>
<dbReference type="GO" id="GO:0070573">
    <property type="term" value="F:metallodipeptidase activity"/>
    <property type="evidence" value="ECO:0007669"/>
    <property type="project" value="InterPro"/>
</dbReference>
<evidence type="ECO:0000256" key="13">
    <source>
        <dbReference type="ARBA" id="ARBA00022833"/>
    </source>
</evidence>
<evidence type="ECO:0000256" key="8">
    <source>
        <dbReference type="ARBA" id="ARBA00022670"/>
    </source>
</evidence>
<keyword evidence="7" id="KW-0121">Carboxypeptidase</keyword>
<keyword evidence="11" id="KW-0378">Hydrolase</keyword>
<dbReference type="Proteomes" id="UP000310406">
    <property type="component" value="Unassembled WGS sequence"/>
</dbReference>
<gene>
    <name evidence="23" type="ORF">EZV76_06520</name>
</gene>
<evidence type="ECO:0000256" key="10">
    <source>
        <dbReference type="ARBA" id="ARBA00022729"/>
    </source>
</evidence>
<evidence type="ECO:0000256" key="11">
    <source>
        <dbReference type="ARBA" id="ARBA00022801"/>
    </source>
</evidence>
<evidence type="ECO:0000256" key="3">
    <source>
        <dbReference type="ARBA" id="ARBA00004555"/>
    </source>
</evidence>
<feature type="chain" id="PRO_5020651810" description="Carboxypeptidase Q" evidence="21">
    <location>
        <begin position="21"/>
        <end position="465"/>
    </location>
</feature>
<evidence type="ECO:0000256" key="2">
    <source>
        <dbReference type="ARBA" id="ARBA00004371"/>
    </source>
</evidence>
<dbReference type="Gene3D" id="3.40.630.10">
    <property type="entry name" value="Zn peptidases"/>
    <property type="match status" value="1"/>
</dbReference>
<protein>
    <recommendedName>
        <fullName evidence="5">Carboxypeptidase Q</fullName>
    </recommendedName>
    <alternativeName>
        <fullName evidence="20">Plasma glutamate carboxypeptidase</fullName>
    </alternativeName>
</protein>
<evidence type="ECO:0000256" key="1">
    <source>
        <dbReference type="ARBA" id="ARBA00004240"/>
    </source>
</evidence>
<organism evidence="23 24">
    <name type="scientific">Flagellimonas alvinocaridis</name>
    <dbReference type="NCBI Taxonomy" id="2530200"/>
    <lineage>
        <taxon>Bacteria</taxon>
        <taxon>Pseudomonadati</taxon>
        <taxon>Bacteroidota</taxon>
        <taxon>Flavobacteriia</taxon>
        <taxon>Flavobacteriales</taxon>
        <taxon>Flavobacteriaceae</taxon>
        <taxon>Flagellimonas</taxon>
    </lineage>
</organism>
<dbReference type="AlphaFoldDB" id="A0A4S8RNN6"/>
<keyword evidence="24" id="KW-1185">Reference proteome</keyword>
<keyword evidence="14" id="KW-0333">Golgi apparatus</keyword>
<evidence type="ECO:0000256" key="21">
    <source>
        <dbReference type="SAM" id="SignalP"/>
    </source>
</evidence>
<dbReference type="InterPro" id="IPR039866">
    <property type="entry name" value="CPQ"/>
</dbReference>